<dbReference type="OrthoDB" id="337581at2759"/>
<dbReference type="GO" id="GO:0008270">
    <property type="term" value="F:zinc ion binding"/>
    <property type="evidence" value="ECO:0007669"/>
    <property type="project" value="UniProtKB-KW"/>
</dbReference>
<comment type="caution">
    <text evidence="3">The sequence shown here is derived from an EMBL/GenBank/DDBJ whole genome shotgun (WGS) entry which is preliminary data.</text>
</comment>
<keyword evidence="1" id="KW-0863">Zinc-finger</keyword>
<dbReference type="PANTHER" id="PTHR28498:SF1">
    <property type="entry name" value="ZINC FINGER SWIM DOMAIN-CONTAINING PROTEIN 7"/>
    <property type="match status" value="1"/>
</dbReference>
<dbReference type="GO" id="GO:0000724">
    <property type="term" value="P:double-strand break repair via homologous recombination"/>
    <property type="evidence" value="ECO:0007669"/>
    <property type="project" value="TreeGrafter"/>
</dbReference>
<dbReference type="PROSITE" id="PS50966">
    <property type="entry name" value="ZF_SWIM"/>
    <property type="match status" value="1"/>
</dbReference>
<dbReference type="PANTHER" id="PTHR28498">
    <property type="entry name" value="ZINC FINGER SWIM DOMAIN-CONTAINING PROTEIN 7"/>
    <property type="match status" value="1"/>
</dbReference>
<keyword evidence="4" id="KW-1185">Reference proteome</keyword>
<reference evidence="3" key="1">
    <citation type="submission" date="2018-04" db="EMBL/GenBank/DDBJ databases">
        <title>Whole genome sequencing of Hypsizygus marmoreus.</title>
        <authorList>
            <person name="Choi I.-G."/>
            <person name="Min B."/>
            <person name="Kim J.-G."/>
            <person name="Kim S."/>
            <person name="Oh Y.-L."/>
            <person name="Kong W.-S."/>
            <person name="Park H."/>
            <person name="Jeong J."/>
            <person name="Song E.-S."/>
        </authorList>
    </citation>
    <scope>NUCLEOTIDE SEQUENCE [LARGE SCALE GENOMIC DNA]</scope>
    <source>
        <strain evidence="3">51987-8</strain>
    </source>
</reference>
<gene>
    <name evidence="3" type="primary">Zswim7</name>
    <name evidence="3" type="ORF">Hypma_007644</name>
</gene>
<protein>
    <submittedName>
        <fullName evidence="3">Zinc finger SWIM domain-containing protein 7</fullName>
    </submittedName>
</protein>
<evidence type="ECO:0000313" key="4">
    <source>
        <dbReference type="Proteomes" id="UP000076154"/>
    </source>
</evidence>
<feature type="domain" description="SWIM-type" evidence="2">
    <location>
        <begin position="72"/>
        <end position="116"/>
    </location>
</feature>
<keyword evidence="1" id="KW-0862">Zinc</keyword>
<dbReference type="AlphaFoldDB" id="A0A369K090"/>
<evidence type="ECO:0000256" key="1">
    <source>
        <dbReference type="PROSITE-ProRule" id="PRU00325"/>
    </source>
</evidence>
<dbReference type="InterPro" id="IPR007527">
    <property type="entry name" value="Znf_SWIM"/>
</dbReference>
<evidence type="ECO:0000313" key="3">
    <source>
        <dbReference type="EMBL" id="RDB25134.1"/>
    </source>
</evidence>
<organism evidence="3 4">
    <name type="scientific">Hypsizygus marmoreus</name>
    <name type="common">White beech mushroom</name>
    <name type="synonym">Agaricus marmoreus</name>
    <dbReference type="NCBI Taxonomy" id="39966"/>
    <lineage>
        <taxon>Eukaryota</taxon>
        <taxon>Fungi</taxon>
        <taxon>Dikarya</taxon>
        <taxon>Basidiomycota</taxon>
        <taxon>Agaricomycotina</taxon>
        <taxon>Agaricomycetes</taxon>
        <taxon>Agaricomycetidae</taxon>
        <taxon>Agaricales</taxon>
        <taxon>Tricholomatineae</taxon>
        <taxon>Lyophyllaceae</taxon>
        <taxon>Hypsizygus</taxon>
    </lineage>
</organism>
<sequence length="146" mass="16428">MPSAAMLRIADAVIDSVQNNELTDDIIQKLYSVFPESVVLGALDLIDRENVIKYTTPYSYPQYEVMGSKETHQVFLDMEVSPLPFYCSCPAFAYAVLSSGSHMMCKHILASRLANKLSLFIERPMLPEELESMMLRQYGYVESTAG</sequence>
<dbReference type="GO" id="GO:0097196">
    <property type="term" value="C:Shu complex"/>
    <property type="evidence" value="ECO:0007669"/>
    <property type="project" value="TreeGrafter"/>
</dbReference>
<keyword evidence="1" id="KW-0479">Metal-binding</keyword>
<dbReference type="Proteomes" id="UP000076154">
    <property type="component" value="Unassembled WGS sequence"/>
</dbReference>
<name>A0A369K090_HYPMA</name>
<evidence type="ECO:0000259" key="2">
    <source>
        <dbReference type="PROSITE" id="PS50966"/>
    </source>
</evidence>
<dbReference type="EMBL" id="LUEZ02000041">
    <property type="protein sequence ID" value="RDB25134.1"/>
    <property type="molecule type" value="Genomic_DNA"/>
</dbReference>
<proteinExistence type="predicted"/>
<accession>A0A369K090</accession>
<dbReference type="InParanoid" id="A0A369K090"/>
<dbReference type="Pfam" id="PF04434">
    <property type="entry name" value="SWIM"/>
    <property type="match status" value="1"/>
</dbReference>